<evidence type="ECO:0000259" key="2">
    <source>
        <dbReference type="Pfam" id="PF16036"/>
    </source>
</evidence>
<name>A0A0H3ALZ5_VIBC3</name>
<gene>
    <name evidence="3" type="ordered locus">VC0395_A0642</name>
</gene>
<feature type="signal peptide" evidence="1">
    <location>
        <begin position="1"/>
        <end position="19"/>
    </location>
</feature>
<dbReference type="PATRIC" id="fig|345073.21.peg.1106"/>
<keyword evidence="1" id="KW-0732">Signal</keyword>
<evidence type="ECO:0000313" key="4">
    <source>
        <dbReference type="Proteomes" id="UP000000249"/>
    </source>
</evidence>
<dbReference type="eggNOG" id="COG3572">
    <property type="taxonomic scope" value="Bacteria"/>
</dbReference>
<accession>A0A0H3ALZ5</accession>
<feature type="domain" description="Chalcone isomerase" evidence="2">
    <location>
        <begin position="48"/>
        <end position="184"/>
    </location>
</feature>
<dbReference type="KEGG" id="vco:VC0395_A0642"/>
<dbReference type="InterPro" id="IPR016087">
    <property type="entry name" value="Chalcone_isomerase"/>
</dbReference>
<feature type="chain" id="PRO_5030008237" description="Chalcone isomerase domain-containing protein" evidence="1">
    <location>
        <begin position="20"/>
        <end position="188"/>
    </location>
</feature>
<reference evidence="3 4" key="1">
    <citation type="submission" date="2007-03" db="EMBL/GenBank/DDBJ databases">
        <authorList>
            <person name="Heidelberg J."/>
        </authorList>
    </citation>
    <scope>NUCLEOTIDE SEQUENCE [LARGE SCALE GENOMIC DNA]</scope>
    <source>
        <strain evidence="4">ATCC 39541 / Classical Ogawa 395 / O395</strain>
    </source>
</reference>
<dbReference type="AlphaFoldDB" id="A0A0H3ALZ5"/>
<evidence type="ECO:0000313" key="3">
    <source>
        <dbReference type="EMBL" id="ABQ21883.1"/>
    </source>
</evidence>
<dbReference type="Pfam" id="PF16036">
    <property type="entry name" value="Chalcone_3"/>
    <property type="match status" value="1"/>
</dbReference>
<dbReference type="OrthoDB" id="8527419at2"/>
<evidence type="ECO:0000256" key="1">
    <source>
        <dbReference type="SAM" id="SignalP"/>
    </source>
</evidence>
<sequence length="188" mass="21455">MKKGLITLFVLLASGLGYAAVANAAQAEHKTFQRWAEWPVVGQATLSWLWLDIYSSQLRAPDGLYHESQDVSPHPVALEIRYLRDISSKQLVDATEDQWRKLGFTAPQTQAWLKQLQQILPDVATGDRLVYVSDGQRGEFFFSRQQQTERSVGRIDDEAFNDAFLSIWLSPQTEYLTLRNQLIGMNRP</sequence>
<dbReference type="KEGG" id="vcr:VC395_1139"/>
<dbReference type="EMBL" id="CP000627">
    <property type="protein sequence ID" value="ABQ21883.1"/>
    <property type="molecule type" value="Genomic_DNA"/>
</dbReference>
<proteinExistence type="predicted"/>
<organism evidence="3 4">
    <name type="scientific">Vibrio cholerae serotype O1 (strain ATCC 39541 / Classical Ogawa 395 / O395)</name>
    <dbReference type="NCBI Taxonomy" id="345073"/>
    <lineage>
        <taxon>Bacteria</taxon>
        <taxon>Pseudomonadati</taxon>
        <taxon>Pseudomonadota</taxon>
        <taxon>Gammaproteobacteria</taxon>
        <taxon>Vibrionales</taxon>
        <taxon>Vibrionaceae</taxon>
        <taxon>Vibrio</taxon>
    </lineage>
</organism>
<protein>
    <recommendedName>
        <fullName evidence="2">Chalcone isomerase domain-containing protein</fullName>
    </recommendedName>
</protein>
<dbReference type="Proteomes" id="UP000000249">
    <property type="component" value="Chromosome 1"/>
</dbReference>